<reference evidence="12" key="1">
    <citation type="journal article" date="2019" name="Sci. Rep.">
        <title>Draft genome of Tanacetum cinerariifolium, the natural source of mosquito coil.</title>
        <authorList>
            <person name="Yamashiro T."/>
            <person name="Shiraishi A."/>
            <person name="Satake H."/>
            <person name="Nakayama K."/>
        </authorList>
    </citation>
    <scope>NUCLEOTIDE SEQUENCE</scope>
</reference>
<gene>
    <name evidence="12" type="ORF">Tci_003717</name>
</gene>
<evidence type="ECO:0000259" key="11">
    <source>
        <dbReference type="PROSITE" id="PS50873"/>
    </source>
</evidence>
<comment type="cofactor">
    <cofactor evidence="2">
        <name>Ca(2+)</name>
        <dbReference type="ChEBI" id="CHEBI:29108"/>
    </cofactor>
</comment>
<keyword evidence="9" id="KW-0408">Iron</keyword>
<dbReference type="EC" id="1.11.1.7" evidence="4"/>
<evidence type="ECO:0000256" key="7">
    <source>
        <dbReference type="ARBA" id="ARBA00022723"/>
    </source>
</evidence>
<proteinExistence type="inferred from homology"/>
<evidence type="ECO:0000256" key="6">
    <source>
        <dbReference type="ARBA" id="ARBA00022617"/>
    </source>
</evidence>
<dbReference type="GO" id="GO:0140825">
    <property type="term" value="F:lactoperoxidase activity"/>
    <property type="evidence" value="ECO:0007669"/>
    <property type="project" value="UniProtKB-EC"/>
</dbReference>
<dbReference type="Gene3D" id="1.10.420.10">
    <property type="entry name" value="Peroxidase, domain 2"/>
    <property type="match status" value="1"/>
</dbReference>
<evidence type="ECO:0000256" key="9">
    <source>
        <dbReference type="ARBA" id="ARBA00023004"/>
    </source>
</evidence>
<dbReference type="PROSITE" id="PS50873">
    <property type="entry name" value="PEROXIDASE_4"/>
    <property type="match status" value="1"/>
</dbReference>
<feature type="domain" description="Plant heme peroxidase family profile" evidence="11">
    <location>
        <begin position="36"/>
        <end position="155"/>
    </location>
</feature>
<keyword evidence="5 12" id="KW-0575">Peroxidase</keyword>
<evidence type="ECO:0000256" key="3">
    <source>
        <dbReference type="ARBA" id="ARBA00001970"/>
    </source>
</evidence>
<evidence type="ECO:0000313" key="12">
    <source>
        <dbReference type="EMBL" id="GEU31739.1"/>
    </source>
</evidence>
<evidence type="ECO:0000256" key="1">
    <source>
        <dbReference type="ARBA" id="ARBA00000189"/>
    </source>
</evidence>
<dbReference type="InterPro" id="IPR000823">
    <property type="entry name" value="Peroxidase_pln"/>
</dbReference>
<dbReference type="AlphaFoldDB" id="A0A6L2J3X9"/>
<name>A0A6L2J3X9_TANCI</name>
<keyword evidence="6" id="KW-0349">Heme</keyword>
<comment type="similarity">
    <text evidence="10">Belongs to the peroxidase family.</text>
</comment>
<dbReference type="Gene3D" id="1.10.520.10">
    <property type="match status" value="1"/>
</dbReference>
<accession>A0A6L2J3X9</accession>
<dbReference type="EMBL" id="BKCJ010000281">
    <property type="protein sequence ID" value="GEU31739.1"/>
    <property type="molecule type" value="Genomic_DNA"/>
</dbReference>
<evidence type="ECO:0000256" key="8">
    <source>
        <dbReference type="ARBA" id="ARBA00023002"/>
    </source>
</evidence>
<comment type="catalytic activity">
    <reaction evidence="1">
        <text>2 a phenolic donor + H2O2 = 2 a phenolic radical donor + 2 H2O</text>
        <dbReference type="Rhea" id="RHEA:56136"/>
        <dbReference type="ChEBI" id="CHEBI:15377"/>
        <dbReference type="ChEBI" id="CHEBI:16240"/>
        <dbReference type="ChEBI" id="CHEBI:139520"/>
        <dbReference type="ChEBI" id="CHEBI:139521"/>
        <dbReference type="EC" id="1.11.1.7"/>
    </reaction>
</comment>
<dbReference type="PRINTS" id="PR00458">
    <property type="entry name" value="PEROXIDASE"/>
</dbReference>
<dbReference type="PANTHER" id="PTHR31235">
    <property type="entry name" value="PEROXIDASE 25-RELATED"/>
    <property type="match status" value="1"/>
</dbReference>
<evidence type="ECO:0000256" key="5">
    <source>
        <dbReference type="ARBA" id="ARBA00022559"/>
    </source>
</evidence>
<dbReference type="Pfam" id="PF00141">
    <property type="entry name" value="peroxidase"/>
    <property type="match status" value="1"/>
</dbReference>
<dbReference type="GO" id="GO:0006979">
    <property type="term" value="P:response to oxidative stress"/>
    <property type="evidence" value="ECO:0007669"/>
    <property type="project" value="InterPro"/>
</dbReference>
<keyword evidence="8" id="KW-0560">Oxidoreductase</keyword>
<evidence type="ECO:0000256" key="10">
    <source>
        <dbReference type="RuleBase" id="RU004241"/>
    </source>
</evidence>
<evidence type="ECO:0000256" key="2">
    <source>
        <dbReference type="ARBA" id="ARBA00001913"/>
    </source>
</evidence>
<dbReference type="InterPro" id="IPR002016">
    <property type="entry name" value="Haem_peroxidase"/>
</dbReference>
<protein>
    <recommendedName>
        <fullName evidence="4">peroxidase</fullName>
        <ecNumber evidence="4">1.11.1.7</ecNumber>
    </recommendedName>
</protein>
<dbReference type="SUPFAM" id="SSF48113">
    <property type="entry name" value="Heme-dependent peroxidases"/>
    <property type="match status" value="1"/>
</dbReference>
<sequence>MSPEKISLGSFPFQFILGDMSPGIGIPATSRPERLGFIVGDSSKYGSNSKKTAPPNLSVRGNDVIDAAKSEVERACPGVVSCADIIDMATRDAVSFSGGGRYVVQTGRRDGSVSVAQTAAILSSSSVLVSNAITAFASKGLNATDMVYFLGNSPL</sequence>
<evidence type="ECO:0000256" key="4">
    <source>
        <dbReference type="ARBA" id="ARBA00012313"/>
    </source>
</evidence>
<dbReference type="InterPro" id="IPR010255">
    <property type="entry name" value="Haem_peroxidase_sf"/>
</dbReference>
<dbReference type="GO" id="GO:0020037">
    <property type="term" value="F:heme binding"/>
    <property type="evidence" value="ECO:0007669"/>
    <property type="project" value="InterPro"/>
</dbReference>
<comment type="caution">
    <text evidence="12">The sequence shown here is derived from an EMBL/GenBank/DDBJ whole genome shotgun (WGS) entry which is preliminary data.</text>
</comment>
<organism evidence="12">
    <name type="scientific">Tanacetum cinerariifolium</name>
    <name type="common">Dalmatian daisy</name>
    <name type="synonym">Chrysanthemum cinerariifolium</name>
    <dbReference type="NCBI Taxonomy" id="118510"/>
    <lineage>
        <taxon>Eukaryota</taxon>
        <taxon>Viridiplantae</taxon>
        <taxon>Streptophyta</taxon>
        <taxon>Embryophyta</taxon>
        <taxon>Tracheophyta</taxon>
        <taxon>Spermatophyta</taxon>
        <taxon>Magnoliopsida</taxon>
        <taxon>eudicotyledons</taxon>
        <taxon>Gunneridae</taxon>
        <taxon>Pentapetalae</taxon>
        <taxon>asterids</taxon>
        <taxon>campanulids</taxon>
        <taxon>Asterales</taxon>
        <taxon>Asteraceae</taxon>
        <taxon>Asteroideae</taxon>
        <taxon>Anthemideae</taxon>
        <taxon>Anthemidinae</taxon>
        <taxon>Tanacetum</taxon>
    </lineage>
</organism>
<keyword evidence="7" id="KW-0479">Metal-binding</keyword>
<dbReference type="GO" id="GO:0046872">
    <property type="term" value="F:metal ion binding"/>
    <property type="evidence" value="ECO:0007669"/>
    <property type="project" value="UniProtKB-KW"/>
</dbReference>
<comment type="cofactor">
    <cofactor evidence="3">
        <name>heme b</name>
        <dbReference type="ChEBI" id="CHEBI:60344"/>
    </cofactor>
</comment>
<dbReference type="PRINTS" id="PR00461">
    <property type="entry name" value="PLPEROXIDASE"/>
</dbReference>